<evidence type="ECO:0000313" key="2">
    <source>
        <dbReference type="Proteomes" id="UP000178943"/>
    </source>
</evidence>
<dbReference type="InterPro" id="IPR013783">
    <property type="entry name" value="Ig-like_fold"/>
</dbReference>
<name>A0A1F5VPQ2_9BACT</name>
<reference evidence="1 2" key="1">
    <citation type="journal article" date="2016" name="Nat. Commun.">
        <title>Thousands of microbial genomes shed light on interconnected biogeochemical processes in an aquifer system.</title>
        <authorList>
            <person name="Anantharaman K."/>
            <person name="Brown C.T."/>
            <person name="Hug L.A."/>
            <person name="Sharon I."/>
            <person name="Castelle C.J."/>
            <person name="Probst A.J."/>
            <person name="Thomas B.C."/>
            <person name="Singh A."/>
            <person name="Wilkins M.J."/>
            <person name="Karaoz U."/>
            <person name="Brodie E.L."/>
            <person name="Williams K.H."/>
            <person name="Hubbard S.S."/>
            <person name="Banfield J.F."/>
        </authorList>
    </citation>
    <scope>NUCLEOTIDE SEQUENCE [LARGE SCALE GENOMIC DNA]</scope>
</reference>
<accession>A0A1F5VPQ2</accession>
<evidence type="ECO:0000313" key="1">
    <source>
        <dbReference type="EMBL" id="OGF65021.1"/>
    </source>
</evidence>
<comment type="caution">
    <text evidence="1">The sequence shown here is derived from an EMBL/GenBank/DDBJ whole genome shotgun (WGS) entry which is preliminary data.</text>
</comment>
<organism evidence="1 2">
    <name type="scientific">Candidatus Fischerbacteria bacterium RBG_13_37_8</name>
    <dbReference type="NCBI Taxonomy" id="1817863"/>
    <lineage>
        <taxon>Bacteria</taxon>
        <taxon>Candidatus Fischeribacteriota</taxon>
    </lineage>
</organism>
<dbReference type="InterPro" id="IPR036116">
    <property type="entry name" value="FN3_sf"/>
</dbReference>
<dbReference type="Proteomes" id="UP000178943">
    <property type="component" value="Unassembled WGS sequence"/>
</dbReference>
<proteinExistence type="predicted"/>
<dbReference type="AlphaFoldDB" id="A0A1F5VPQ2"/>
<dbReference type="Pfam" id="PF20773">
    <property type="entry name" value="InhA-like_MAM"/>
    <property type="match status" value="1"/>
</dbReference>
<dbReference type="SUPFAM" id="SSF49265">
    <property type="entry name" value="Fibronectin type III"/>
    <property type="match status" value="1"/>
</dbReference>
<gene>
    <name evidence="1" type="ORF">A2Y62_14455</name>
</gene>
<protein>
    <submittedName>
        <fullName evidence="1">Uncharacterized protein</fullName>
    </submittedName>
</protein>
<dbReference type="Gene3D" id="2.60.40.10">
    <property type="entry name" value="Immunoglobulins"/>
    <property type="match status" value="1"/>
</dbReference>
<dbReference type="EMBL" id="MFGW01000122">
    <property type="protein sequence ID" value="OGF65021.1"/>
    <property type="molecule type" value="Genomic_DNA"/>
</dbReference>
<sequence>MQLLAADDDNGDINDGTPHMTALYEAFNRHNIACPVPIPTNNGCANAPTAAPVLSASTGSNSVLLNWTAVQNANKYYVLRTEGPKACDSGKIKIATTAGTTYFDDRAMNGVTYYYSVMPVGSNEACIGPLSNCASAVPAACVSCAEYKPNSAVITSIIGGDNDEFLDNCESATAQFIIRNIGNGIANNTLISISSDNSFVSITTPMPINIGSIPVSGEVNASFNFDIGKGIDKASCQQVADFLISVQATGQSLADQDSFSFVTETDTYQGDKIWEFESGGGLEGWTISEGIWQLSTARVNPGGSMMSLHSSEYRSRECDSILSPEIEPVIGSQLVIPNWYETDPPQPKGWVDRANIWIIQGYSETNISPQSGKLYQGAPFVNIPNCSMGASPGWSGNTTGNFWGDSIFDLSSFAGQKISIKIKYMTDDYNTYEGIYVDDIRALNVQYQGCDQQSDFCNNAPGTVPDGDNFPGQALTISKSGSSLQLNWSSPGAPCITTDYGIYRGTLPWTGYNYNSVLCSTGNSTSATIPDIPESNYYLVVAQNEGSEGSYGLDSFNSQRSAASSPCLLQSIGDCN</sequence>